<gene>
    <name evidence="4" type="ORF">GOARA_056_01000</name>
</gene>
<dbReference type="PANTHER" id="PTHR30466">
    <property type="entry name" value="FLAVIN REDUCTASE"/>
    <property type="match status" value="1"/>
</dbReference>
<keyword evidence="2" id="KW-0560">Oxidoreductase</keyword>
<evidence type="ECO:0000313" key="5">
    <source>
        <dbReference type="Proteomes" id="UP000035088"/>
    </source>
</evidence>
<reference evidence="4 5" key="1">
    <citation type="submission" date="2011-11" db="EMBL/GenBank/DDBJ databases">
        <title>Whole genome shotgun sequence of Gordonia araii NBRC 100433.</title>
        <authorList>
            <person name="Yoshida Y."/>
            <person name="Hosoyama A."/>
            <person name="Tsuchikane K."/>
            <person name="Katsumata H."/>
            <person name="Yamazaki S."/>
            <person name="Fujita N."/>
        </authorList>
    </citation>
    <scope>NUCLEOTIDE SEQUENCE [LARGE SCALE GENOMIC DNA]</scope>
    <source>
        <strain evidence="4 5">NBRC 100433</strain>
    </source>
</reference>
<dbReference type="SUPFAM" id="SSF50475">
    <property type="entry name" value="FMN-binding split barrel"/>
    <property type="match status" value="1"/>
</dbReference>
<proteinExistence type="inferred from homology"/>
<dbReference type="Pfam" id="PF01613">
    <property type="entry name" value="Flavin_Reduct"/>
    <property type="match status" value="1"/>
</dbReference>
<dbReference type="AlphaFoldDB" id="G7H3C8"/>
<name>G7H3C8_9ACTN</name>
<dbReference type="InterPro" id="IPR002563">
    <property type="entry name" value="Flavin_Rdtase-like_dom"/>
</dbReference>
<accession>G7H3C8</accession>
<dbReference type="GO" id="GO:0010181">
    <property type="term" value="F:FMN binding"/>
    <property type="evidence" value="ECO:0007669"/>
    <property type="project" value="InterPro"/>
</dbReference>
<dbReference type="RefSeq" id="WP_007322428.1">
    <property type="nucleotide sequence ID" value="NZ_BAEE01000056.1"/>
</dbReference>
<comment type="similarity">
    <text evidence="1">Belongs to the non-flavoprotein flavin reductase family.</text>
</comment>
<evidence type="ECO:0000256" key="2">
    <source>
        <dbReference type="ARBA" id="ARBA00023002"/>
    </source>
</evidence>
<dbReference type="Proteomes" id="UP000035088">
    <property type="component" value="Unassembled WGS sequence"/>
</dbReference>
<keyword evidence="5" id="KW-1185">Reference proteome</keyword>
<dbReference type="OrthoDB" id="9792858at2"/>
<dbReference type="SMART" id="SM00903">
    <property type="entry name" value="Flavin_Reduct"/>
    <property type="match status" value="1"/>
</dbReference>
<organism evidence="4 5">
    <name type="scientific">Gordonia araii NBRC 100433</name>
    <dbReference type="NCBI Taxonomy" id="1073574"/>
    <lineage>
        <taxon>Bacteria</taxon>
        <taxon>Bacillati</taxon>
        <taxon>Actinomycetota</taxon>
        <taxon>Actinomycetes</taxon>
        <taxon>Mycobacteriales</taxon>
        <taxon>Gordoniaceae</taxon>
        <taxon>Gordonia</taxon>
    </lineage>
</organism>
<dbReference type="EMBL" id="BAEE01000056">
    <property type="protein sequence ID" value="GAB10353.1"/>
    <property type="molecule type" value="Genomic_DNA"/>
</dbReference>
<dbReference type="InterPro" id="IPR050268">
    <property type="entry name" value="NADH-dep_flavin_reductase"/>
</dbReference>
<evidence type="ECO:0000259" key="3">
    <source>
        <dbReference type="SMART" id="SM00903"/>
    </source>
</evidence>
<feature type="domain" description="Flavin reductase like" evidence="3">
    <location>
        <begin position="22"/>
        <end position="166"/>
    </location>
</feature>
<dbReference type="GO" id="GO:0042602">
    <property type="term" value="F:riboflavin reductase (NADPH) activity"/>
    <property type="evidence" value="ECO:0007669"/>
    <property type="project" value="TreeGrafter"/>
</dbReference>
<comment type="caution">
    <text evidence="4">The sequence shown here is derived from an EMBL/GenBank/DDBJ whole genome shotgun (WGS) entry which is preliminary data.</text>
</comment>
<dbReference type="PANTHER" id="PTHR30466:SF11">
    <property type="entry name" value="FLAVIN-DEPENDENT MONOOXYGENASE, REDUCTASE SUBUNIT HSAB"/>
    <property type="match status" value="1"/>
</dbReference>
<sequence length="182" mass="18891">MSVAQPPPLEPAESPDALRRAFSCFPSGVVAVCAHEAGTNFVGMAASSFSTVSIDPPLVSVCVQNSSTTWPRLRTRATVGVSVFAHDQSELCRQLAGPAPSRFAGVDLLGTDDGALFVDGAAAHLACDLHAEYPAGDHTVVLLRIRSLAANPQVDPLVFHASTFRALRIDPSGPGSVIGTTS</sequence>
<dbReference type="Gene3D" id="2.30.110.10">
    <property type="entry name" value="Electron Transport, Fmn-binding Protein, Chain A"/>
    <property type="match status" value="1"/>
</dbReference>
<evidence type="ECO:0000256" key="1">
    <source>
        <dbReference type="ARBA" id="ARBA00008898"/>
    </source>
</evidence>
<dbReference type="InterPro" id="IPR012349">
    <property type="entry name" value="Split_barrel_FMN-bd"/>
</dbReference>
<dbReference type="STRING" id="1073574.GOARA_056_01000"/>
<protein>
    <submittedName>
        <fullName evidence="4">Putative oxidoreductase</fullName>
    </submittedName>
</protein>
<evidence type="ECO:0000313" key="4">
    <source>
        <dbReference type="EMBL" id="GAB10353.1"/>
    </source>
</evidence>